<proteinExistence type="inferred from homology"/>
<evidence type="ECO:0000256" key="2">
    <source>
        <dbReference type="ARBA" id="ARBA00047778"/>
    </source>
</evidence>
<dbReference type="InterPro" id="IPR002026">
    <property type="entry name" value="Urease_gamma/gamma-beta_su"/>
</dbReference>
<dbReference type="EC" id="3.5.1.5" evidence="3"/>
<dbReference type="PANTHER" id="PTHR33569">
    <property type="entry name" value="UREASE"/>
    <property type="match status" value="1"/>
</dbReference>
<evidence type="ECO:0000313" key="5">
    <source>
        <dbReference type="Proteomes" id="UP001164745"/>
    </source>
</evidence>
<dbReference type="NCBIfam" id="TIGR00193">
    <property type="entry name" value="urease_gam"/>
    <property type="match status" value="1"/>
</dbReference>
<comment type="catalytic activity">
    <reaction evidence="2 3">
        <text>urea + 2 H2O + H(+) = hydrogencarbonate + 2 NH4(+)</text>
        <dbReference type="Rhea" id="RHEA:20557"/>
        <dbReference type="ChEBI" id="CHEBI:15377"/>
        <dbReference type="ChEBI" id="CHEBI:15378"/>
        <dbReference type="ChEBI" id="CHEBI:16199"/>
        <dbReference type="ChEBI" id="CHEBI:17544"/>
        <dbReference type="ChEBI" id="CHEBI:28938"/>
        <dbReference type="EC" id="3.5.1.5"/>
    </reaction>
</comment>
<dbReference type="Gene3D" id="3.30.280.10">
    <property type="entry name" value="Urease, gamma-like subunit"/>
    <property type="match status" value="1"/>
</dbReference>
<comment type="subcellular location">
    <subcellularLocation>
        <location evidence="3">Cytoplasm</location>
    </subcellularLocation>
</comment>
<name>A0ABY7BHT6_9FIRM</name>
<dbReference type="Pfam" id="PF00547">
    <property type="entry name" value="Urease_gamma"/>
    <property type="match status" value="1"/>
</dbReference>
<dbReference type="Proteomes" id="UP001164745">
    <property type="component" value="Chromosome"/>
</dbReference>
<dbReference type="InterPro" id="IPR050069">
    <property type="entry name" value="Urease_subunit"/>
</dbReference>
<dbReference type="SUPFAM" id="SSF54111">
    <property type="entry name" value="Urease, gamma-subunit"/>
    <property type="match status" value="1"/>
</dbReference>
<dbReference type="RefSeq" id="WP_045166130.1">
    <property type="nucleotide sequence ID" value="NZ_CP113864.1"/>
</dbReference>
<dbReference type="GO" id="GO:0009039">
    <property type="term" value="F:urease activity"/>
    <property type="evidence" value="ECO:0007669"/>
    <property type="project" value="UniProtKB-EC"/>
</dbReference>
<dbReference type="InterPro" id="IPR036463">
    <property type="entry name" value="Urease_gamma_sf"/>
</dbReference>
<evidence type="ECO:0000256" key="3">
    <source>
        <dbReference type="RuleBase" id="RU003850"/>
    </source>
</evidence>
<gene>
    <name evidence="4" type="primary">ureA</name>
    <name evidence="4" type="ORF">OTJ99_002317</name>
</gene>
<dbReference type="PANTHER" id="PTHR33569:SF1">
    <property type="entry name" value="UREASE"/>
    <property type="match status" value="1"/>
</dbReference>
<sequence>MYLTNEEKEKLLLWLAGKMAKERKEKGLKLNYPEAVAYICYEVMEAVRAGCSYEEAIKTVETALRKEDVIEGVEDMIEDIQIELTFEDGTKLISVQRPIK</sequence>
<comment type="similarity">
    <text evidence="3">Belongs to the urease gamma subunit family.</text>
</comment>
<evidence type="ECO:0000256" key="1">
    <source>
        <dbReference type="ARBA" id="ARBA00022801"/>
    </source>
</evidence>
<reference evidence="4" key="1">
    <citation type="submission" date="2022-12" db="EMBL/GenBank/DDBJ databases">
        <authorList>
            <person name="Bing R.G."/>
            <person name="Willard D.J."/>
            <person name="Manesh M.J.H."/>
            <person name="Laemthong T."/>
            <person name="Crosby J.R."/>
            <person name="Kelly R.M."/>
        </authorList>
    </citation>
    <scope>NUCLEOTIDE SEQUENCE</scope>
    <source>
        <strain evidence="4">DSM 8991</strain>
    </source>
</reference>
<keyword evidence="5" id="KW-1185">Reference proteome</keyword>
<organism evidence="4 5">
    <name type="scientific">Caldicellulosiruptor naganoensis</name>
    <dbReference type="NCBI Taxonomy" id="29324"/>
    <lineage>
        <taxon>Bacteria</taxon>
        <taxon>Bacillati</taxon>
        <taxon>Bacillota</taxon>
        <taxon>Bacillota incertae sedis</taxon>
        <taxon>Caldicellulosiruptorales</taxon>
        <taxon>Caldicellulosiruptoraceae</taxon>
        <taxon>Caldicellulosiruptor</taxon>
    </lineage>
</organism>
<keyword evidence="1 3" id="KW-0378">Hydrolase</keyword>
<dbReference type="EMBL" id="CP113864">
    <property type="protein sequence ID" value="WAM31442.1"/>
    <property type="molecule type" value="Genomic_DNA"/>
</dbReference>
<evidence type="ECO:0000313" key="4">
    <source>
        <dbReference type="EMBL" id="WAM31442.1"/>
    </source>
</evidence>
<dbReference type="CDD" id="cd00390">
    <property type="entry name" value="Urease_gamma"/>
    <property type="match status" value="1"/>
</dbReference>
<protein>
    <recommendedName>
        <fullName evidence="3">Urease subunit gamma</fullName>
        <ecNumber evidence="3">3.5.1.5</ecNumber>
    </recommendedName>
</protein>
<accession>A0ABY7BHT6</accession>